<comment type="similarity">
    <text evidence="2">Belongs to the NIPA family.</text>
</comment>
<keyword evidence="5 7" id="KW-0472">Membrane</keyword>
<feature type="transmembrane region" description="Helical" evidence="7">
    <location>
        <begin position="180"/>
        <end position="204"/>
    </location>
</feature>
<dbReference type="Pfam" id="PF05653">
    <property type="entry name" value="Mg_trans_NIPA"/>
    <property type="match status" value="1"/>
</dbReference>
<dbReference type="InterPro" id="IPR037185">
    <property type="entry name" value="EmrE-like"/>
</dbReference>
<feature type="compositionally biased region" description="Polar residues" evidence="6">
    <location>
        <begin position="333"/>
        <end position="346"/>
    </location>
</feature>
<feature type="transmembrane region" description="Helical" evidence="7">
    <location>
        <begin position="282"/>
        <end position="302"/>
    </location>
</feature>
<evidence type="ECO:0000256" key="2">
    <source>
        <dbReference type="ARBA" id="ARBA00007230"/>
    </source>
</evidence>
<evidence type="ECO:0000256" key="3">
    <source>
        <dbReference type="ARBA" id="ARBA00022692"/>
    </source>
</evidence>
<evidence type="ECO:0000256" key="4">
    <source>
        <dbReference type="ARBA" id="ARBA00022989"/>
    </source>
</evidence>
<name>A0AAV2TLH5_CALDB</name>
<dbReference type="EMBL" id="CAXLJL010000478">
    <property type="protein sequence ID" value="CAL5138143.1"/>
    <property type="molecule type" value="Genomic_DNA"/>
</dbReference>
<comment type="subcellular location">
    <subcellularLocation>
        <location evidence="1">Membrane</location>
        <topology evidence="1">Multi-pass membrane protein</topology>
    </subcellularLocation>
</comment>
<feature type="region of interest" description="Disordered" evidence="6">
    <location>
        <begin position="322"/>
        <end position="360"/>
    </location>
</feature>
<evidence type="ECO:0000256" key="6">
    <source>
        <dbReference type="SAM" id="MobiDB-lite"/>
    </source>
</evidence>
<dbReference type="PANTHER" id="PTHR12570">
    <property type="match status" value="1"/>
</dbReference>
<evidence type="ECO:0000313" key="8">
    <source>
        <dbReference type="EMBL" id="CAL5138143.1"/>
    </source>
</evidence>
<reference evidence="8" key="1">
    <citation type="submission" date="2024-06" db="EMBL/GenBank/DDBJ databases">
        <authorList>
            <person name="Liu X."/>
            <person name="Lenzi L."/>
            <person name="Haldenby T S."/>
            <person name="Uol C."/>
        </authorList>
    </citation>
    <scope>NUCLEOTIDE SEQUENCE</scope>
</reference>
<sequence>MVNWKDELSTPFSAGFILALLSTFVIGIGFIFKKKALLRASAHGIRAGDGGLVYLRDWMWWVGLSCLALGEGANFIAYALAPAALVTPLGGLSVLVSAVLSARYLDERLNLAGKLGCLICLLGSTMVVLHAPKEQVVSSLHDIQEKFFDRAFLIYIGVVLLTATVLIFLIGPRFGKTNPLVYLGISAILGSISVVACKGMGIGLKEAIKNGFLSLLSSWFFWLLIFLLVAGLALQLYFLNRALDLFNTGLVTALLYVFFTAFVLTATAILYREWSGLNPIDYTELTFALIFISVGIFMMTVLKDAHFEWKGITKVGSGTHSPAYRAHHRARSDQSPPTYESLSTGMHHQRNKLKSKRSPSVRRVDLRALLSSSPSDLSEGEADSLPEYVNTGGQLPKGKRTGGNERCSPRTYTTVESEYAVAPEIVKSMGSSLHKF</sequence>
<protein>
    <recommendedName>
        <fullName evidence="10">Magnesium transporter NIPA2</fullName>
    </recommendedName>
</protein>
<feature type="region of interest" description="Disordered" evidence="6">
    <location>
        <begin position="372"/>
        <end position="410"/>
    </location>
</feature>
<dbReference type="Proteomes" id="UP001497525">
    <property type="component" value="Unassembled WGS sequence"/>
</dbReference>
<dbReference type="SUPFAM" id="SSF103481">
    <property type="entry name" value="Multidrug resistance efflux transporter EmrE"/>
    <property type="match status" value="1"/>
</dbReference>
<organism evidence="8 9">
    <name type="scientific">Calicophoron daubneyi</name>
    <name type="common">Rumen fluke</name>
    <name type="synonym">Paramphistomum daubneyi</name>
    <dbReference type="NCBI Taxonomy" id="300641"/>
    <lineage>
        <taxon>Eukaryota</taxon>
        <taxon>Metazoa</taxon>
        <taxon>Spiralia</taxon>
        <taxon>Lophotrochozoa</taxon>
        <taxon>Platyhelminthes</taxon>
        <taxon>Trematoda</taxon>
        <taxon>Digenea</taxon>
        <taxon>Plagiorchiida</taxon>
        <taxon>Pronocephalata</taxon>
        <taxon>Paramphistomoidea</taxon>
        <taxon>Paramphistomidae</taxon>
        <taxon>Calicophoron</taxon>
    </lineage>
</organism>
<feature type="transmembrane region" description="Helical" evidence="7">
    <location>
        <begin position="53"/>
        <end position="70"/>
    </location>
</feature>
<evidence type="ECO:0000256" key="1">
    <source>
        <dbReference type="ARBA" id="ARBA00004141"/>
    </source>
</evidence>
<evidence type="ECO:0008006" key="10">
    <source>
        <dbReference type="Google" id="ProtNLM"/>
    </source>
</evidence>
<keyword evidence="3 7" id="KW-0812">Transmembrane</keyword>
<feature type="transmembrane region" description="Helical" evidence="7">
    <location>
        <begin position="112"/>
        <end position="132"/>
    </location>
</feature>
<accession>A0AAV2TLH5</accession>
<feature type="transmembrane region" description="Helical" evidence="7">
    <location>
        <begin position="219"/>
        <end position="238"/>
    </location>
</feature>
<dbReference type="PANTHER" id="PTHR12570:SF92">
    <property type="entry name" value="SPICHTHYIN, ISOFORM B"/>
    <property type="match status" value="1"/>
</dbReference>
<feature type="transmembrane region" description="Helical" evidence="7">
    <location>
        <begin position="12"/>
        <end position="32"/>
    </location>
</feature>
<dbReference type="GO" id="GO:0015095">
    <property type="term" value="F:magnesium ion transmembrane transporter activity"/>
    <property type="evidence" value="ECO:0007669"/>
    <property type="project" value="InterPro"/>
</dbReference>
<dbReference type="GO" id="GO:0016020">
    <property type="term" value="C:membrane"/>
    <property type="evidence" value="ECO:0007669"/>
    <property type="project" value="UniProtKB-SubCell"/>
</dbReference>
<feature type="transmembrane region" description="Helical" evidence="7">
    <location>
        <begin position="76"/>
        <end position="100"/>
    </location>
</feature>
<proteinExistence type="inferred from homology"/>
<feature type="transmembrane region" description="Helical" evidence="7">
    <location>
        <begin position="250"/>
        <end position="270"/>
    </location>
</feature>
<feature type="transmembrane region" description="Helical" evidence="7">
    <location>
        <begin position="152"/>
        <end position="171"/>
    </location>
</feature>
<evidence type="ECO:0000256" key="7">
    <source>
        <dbReference type="SAM" id="Phobius"/>
    </source>
</evidence>
<evidence type="ECO:0000313" key="9">
    <source>
        <dbReference type="Proteomes" id="UP001497525"/>
    </source>
</evidence>
<dbReference type="InterPro" id="IPR008521">
    <property type="entry name" value="Mg_trans_NIPA"/>
</dbReference>
<evidence type="ECO:0000256" key="5">
    <source>
        <dbReference type="ARBA" id="ARBA00023136"/>
    </source>
</evidence>
<dbReference type="AlphaFoldDB" id="A0AAV2TLH5"/>
<comment type="caution">
    <text evidence="8">The sequence shown here is derived from an EMBL/GenBank/DDBJ whole genome shotgun (WGS) entry which is preliminary data.</text>
</comment>
<keyword evidence="4 7" id="KW-1133">Transmembrane helix</keyword>
<gene>
    <name evidence="8" type="ORF">CDAUBV1_LOCUS12758</name>
</gene>
<feature type="compositionally biased region" description="Basic residues" evidence="6">
    <location>
        <begin position="347"/>
        <end position="360"/>
    </location>
</feature>